<accession>A0A1I1PJY0</accession>
<dbReference type="Pfam" id="PF07980">
    <property type="entry name" value="SusD_RagB"/>
    <property type="match status" value="1"/>
</dbReference>
<dbReference type="InterPro" id="IPR011990">
    <property type="entry name" value="TPR-like_helical_dom_sf"/>
</dbReference>
<evidence type="ECO:0000313" key="9">
    <source>
        <dbReference type="Proteomes" id="UP000198598"/>
    </source>
</evidence>
<dbReference type="CDD" id="cd08977">
    <property type="entry name" value="SusD"/>
    <property type="match status" value="1"/>
</dbReference>
<evidence type="ECO:0000256" key="3">
    <source>
        <dbReference type="ARBA" id="ARBA00022729"/>
    </source>
</evidence>
<dbReference type="SUPFAM" id="SSF48452">
    <property type="entry name" value="TPR-like"/>
    <property type="match status" value="1"/>
</dbReference>
<comment type="similarity">
    <text evidence="2">Belongs to the SusD family.</text>
</comment>
<dbReference type="EMBL" id="FOLQ01000003">
    <property type="protein sequence ID" value="SFD09957.1"/>
    <property type="molecule type" value="Genomic_DNA"/>
</dbReference>
<dbReference type="Gene3D" id="1.25.40.390">
    <property type="match status" value="1"/>
</dbReference>
<dbReference type="Proteomes" id="UP000198598">
    <property type="component" value="Unassembled WGS sequence"/>
</dbReference>
<comment type="subcellular location">
    <subcellularLocation>
        <location evidence="1">Cell outer membrane</location>
    </subcellularLocation>
</comment>
<keyword evidence="4" id="KW-0472">Membrane</keyword>
<evidence type="ECO:0000313" key="8">
    <source>
        <dbReference type="EMBL" id="SFD09957.1"/>
    </source>
</evidence>
<evidence type="ECO:0000259" key="7">
    <source>
        <dbReference type="Pfam" id="PF14322"/>
    </source>
</evidence>
<proteinExistence type="inferred from homology"/>
<evidence type="ECO:0000256" key="2">
    <source>
        <dbReference type="ARBA" id="ARBA00006275"/>
    </source>
</evidence>
<feature type="domain" description="SusD-like N-terminal" evidence="7">
    <location>
        <begin position="52"/>
        <end position="229"/>
    </location>
</feature>
<gene>
    <name evidence="8" type="ORF">SAMN05216167_103308</name>
</gene>
<protein>
    <submittedName>
        <fullName evidence="8">Starch-binding associating with outer membrane</fullName>
    </submittedName>
</protein>
<dbReference type="GO" id="GO:0009279">
    <property type="term" value="C:cell outer membrane"/>
    <property type="evidence" value="ECO:0007669"/>
    <property type="project" value="UniProtKB-SubCell"/>
</dbReference>
<reference evidence="8 9" key="1">
    <citation type="submission" date="2016-10" db="EMBL/GenBank/DDBJ databases">
        <authorList>
            <person name="de Groot N.N."/>
        </authorList>
    </citation>
    <scope>NUCLEOTIDE SEQUENCE [LARGE SCALE GENOMIC DNA]</scope>
    <source>
        <strain evidence="8 9">DSM 26130</strain>
    </source>
</reference>
<evidence type="ECO:0000256" key="5">
    <source>
        <dbReference type="ARBA" id="ARBA00023237"/>
    </source>
</evidence>
<dbReference type="InterPro" id="IPR033985">
    <property type="entry name" value="SusD-like_N"/>
</dbReference>
<evidence type="ECO:0000256" key="4">
    <source>
        <dbReference type="ARBA" id="ARBA00023136"/>
    </source>
</evidence>
<evidence type="ECO:0000259" key="6">
    <source>
        <dbReference type="Pfam" id="PF07980"/>
    </source>
</evidence>
<dbReference type="AlphaFoldDB" id="A0A1I1PJY0"/>
<dbReference type="Pfam" id="PF14322">
    <property type="entry name" value="SusD-like_3"/>
    <property type="match status" value="1"/>
</dbReference>
<name>A0A1I1PJY0_9BACT</name>
<feature type="domain" description="RagB/SusD" evidence="6">
    <location>
        <begin position="346"/>
        <end position="474"/>
    </location>
</feature>
<keyword evidence="3" id="KW-0732">Signal</keyword>
<evidence type="ECO:0000256" key="1">
    <source>
        <dbReference type="ARBA" id="ARBA00004442"/>
    </source>
</evidence>
<dbReference type="InterPro" id="IPR012944">
    <property type="entry name" value="SusD_RagB_dom"/>
</dbReference>
<dbReference type="PROSITE" id="PS51257">
    <property type="entry name" value="PROKAR_LIPOPROTEIN"/>
    <property type="match status" value="1"/>
</dbReference>
<dbReference type="STRING" id="662367.SAMN05216167_103308"/>
<sequence length="489" mass="55040">MSISLQKTTTMKKIVSLFALTSLLMVSCSKDFIEIPPVSTVSVDALYKTDKDFQDAVVATYNTLQTQYQDFWIFGDARGDDSRQEVVKTDPWYFSDAFILSSDNDLLRTTWRNYYNIINRTNTILTKIGSADAAVVPNKARHIAEAKFLRAFAYFDLVRIFGDVPLLTKPVATAEAYTQAREKADKIYDELIIKDLLDAENGLPVKYTGADVGRATKGAAKAILGRVYMTRKDFVKAEAKLQEVTTLGYSLLASYTDLFVYTKDEHHSEYIFDIEYEEGIGEGSVFTNRFFPNSAAMADVFGVKGGLTETNSPSPALFALFTVDDKRKDITVQKDFFLDRNGNPVKLPSATSQAYTKKYITPVGTANDSRANWKVIRYADVLLMYAEALNENGKTAQALPFINQVRTRAGLAALSNLTKDELREKIYVERRLELSFEGVRWFDLVRTGRAFDTLKSLGMKDYMTVFAIPLGQVQLINNRTLFPQNPGYE</sequence>
<keyword evidence="9" id="KW-1185">Reference proteome</keyword>
<keyword evidence="5" id="KW-0998">Cell outer membrane</keyword>
<organism evidence="8 9">
    <name type="scientific">Spirosoma endophyticum</name>
    <dbReference type="NCBI Taxonomy" id="662367"/>
    <lineage>
        <taxon>Bacteria</taxon>
        <taxon>Pseudomonadati</taxon>
        <taxon>Bacteroidota</taxon>
        <taxon>Cytophagia</taxon>
        <taxon>Cytophagales</taxon>
        <taxon>Cytophagaceae</taxon>
        <taxon>Spirosoma</taxon>
    </lineage>
</organism>